<evidence type="ECO:0000313" key="1">
    <source>
        <dbReference type="EMBL" id="GLI33170.1"/>
    </source>
</evidence>
<protein>
    <submittedName>
        <fullName evidence="1">Uncharacterized protein</fullName>
    </submittedName>
</protein>
<dbReference type="EMBL" id="BSDR01000001">
    <property type="protein sequence ID" value="GLI33170.1"/>
    <property type="molecule type" value="Genomic_DNA"/>
</dbReference>
<comment type="caution">
    <text evidence="1">The sequence shown here is derived from an EMBL/GenBank/DDBJ whole genome shotgun (WGS) entry which is preliminary data.</text>
</comment>
<evidence type="ECO:0000313" key="2">
    <source>
        <dbReference type="Proteomes" id="UP001144372"/>
    </source>
</evidence>
<dbReference type="AlphaFoldDB" id="A0A9W6FT75"/>
<gene>
    <name evidence="1" type="ORF">DAMNIGENAA_06030</name>
</gene>
<proteinExistence type="predicted"/>
<sequence>MNEDYGTSLQDFFDFFPCFVHNSRAFALSGNTVYEIAKRPGENPLFSVQVEFGATVHTHLHIRRLRRYRRAEKTASF</sequence>
<name>A0A9W6FT75_9BACT</name>
<accession>A0A9W6FT75</accession>
<organism evidence="1 2">
    <name type="scientific">Desulforhabdus amnigena</name>
    <dbReference type="NCBI Taxonomy" id="40218"/>
    <lineage>
        <taxon>Bacteria</taxon>
        <taxon>Pseudomonadati</taxon>
        <taxon>Thermodesulfobacteriota</taxon>
        <taxon>Syntrophobacteria</taxon>
        <taxon>Syntrophobacterales</taxon>
        <taxon>Syntrophobacteraceae</taxon>
        <taxon>Desulforhabdus</taxon>
    </lineage>
</organism>
<keyword evidence="2" id="KW-1185">Reference proteome</keyword>
<dbReference type="Proteomes" id="UP001144372">
    <property type="component" value="Unassembled WGS sequence"/>
</dbReference>
<reference evidence="1" key="1">
    <citation type="submission" date="2022-12" db="EMBL/GenBank/DDBJ databases">
        <title>Reference genome sequencing for broad-spectrum identification of bacterial and archaeal isolates by mass spectrometry.</title>
        <authorList>
            <person name="Sekiguchi Y."/>
            <person name="Tourlousse D.M."/>
        </authorList>
    </citation>
    <scope>NUCLEOTIDE SEQUENCE</scope>
    <source>
        <strain evidence="1">ASRB1</strain>
    </source>
</reference>